<organism evidence="3 4">
    <name type="scientific">Zasmidium cellare ATCC 36951</name>
    <dbReference type="NCBI Taxonomy" id="1080233"/>
    <lineage>
        <taxon>Eukaryota</taxon>
        <taxon>Fungi</taxon>
        <taxon>Dikarya</taxon>
        <taxon>Ascomycota</taxon>
        <taxon>Pezizomycotina</taxon>
        <taxon>Dothideomycetes</taxon>
        <taxon>Dothideomycetidae</taxon>
        <taxon>Mycosphaerellales</taxon>
        <taxon>Mycosphaerellaceae</taxon>
        <taxon>Zasmidium</taxon>
    </lineage>
</organism>
<feature type="domain" description="DUF4440" evidence="2">
    <location>
        <begin position="61"/>
        <end position="170"/>
    </location>
</feature>
<feature type="region of interest" description="Disordered" evidence="1">
    <location>
        <begin position="1"/>
        <end position="31"/>
    </location>
</feature>
<keyword evidence="4" id="KW-1185">Reference proteome</keyword>
<evidence type="ECO:0000313" key="4">
    <source>
        <dbReference type="Proteomes" id="UP000799537"/>
    </source>
</evidence>
<evidence type="ECO:0000259" key="2">
    <source>
        <dbReference type="Pfam" id="PF14534"/>
    </source>
</evidence>
<reference evidence="3" key="1">
    <citation type="journal article" date="2020" name="Stud. Mycol.">
        <title>101 Dothideomycetes genomes: a test case for predicting lifestyles and emergence of pathogens.</title>
        <authorList>
            <person name="Haridas S."/>
            <person name="Albert R."/>
            <person name="Binder M."/>
            <person name="Bloem J."/>
            <person name="Labutti K."/>
            <person name="Salamov A."/>
            <person name="Andreopoulos B."/>
            <person name="Baker S."/>
            <person name="Barry K."/>
            <person name="Bills G."/>
            <person name="Bluhm B."/>
            <person name="Cannon C."/>
            <person name="Castanera R."/>
            <person name="Culley D."/>
            <person name="Daum C."/>
            <person name="Ezra D."/>
            <person name="Gonzalez J."/>
            <person name="Henrissat B."/>
            <person name="Kuo A."/>
            <person name="Liang C."/>
            <person name="Lipzen A."/>
            <person name="Lutzoni F."/>
            <person name="Magnuson J."/>
            <person name="Mondo S."/>
            <person name="Nolan M."/>
            <person name="Ohm R."/>
            <person name="Pangilinan J."/>
            <person name="Park H.-J."/>
            <person name="Ramirez L."/>
            <person name="Alfaro M."/>
            <person name="Sun H."/>
            <person name="Tritt A."/>
            <person name="Yoshinaga Y."/>
            <person name="Zwiers L.-H."/>
            <person name="Turgeon B."/>
            <person name="Goodwin S."/>
            <person name="Spatafora J."/>
            <person name="Crous P."/>
            <person name="Grigoriev I."/>
        </authorList>
    </citation>
    <scope>NUCLEOTIDE SEQUENCE</scope>
    <source>
        <strain evidence="3">ATCC 36951</strain>
    </source>
</reference>
<dbReference type="GeneID" id="54566475"/>
<proteinExistence type="predicted"/>
<evidence type="ECO:0000256" key="1">
    <source>
        <dbReference type="SAM" id="MobiDB-lite"/>
    </source>
</evidence>
<sequence length="187" mass="20926">MADSSSTPESTNTSSDSTQSPKPPPSLIKKPLTSLDILSPPSTTPSLKPPKCPTALFLESLHHHIVSALNARDFENPLLTTHLSPNMAAYMEFTSSPYVTTREAFINRYRTLVAENVNYRFELAEVEASVDEAKGKALVWFKLRIWGHPEGVEREGVYVNMWKRIRGQWICERQNGVRGVKVGEGIE</sequence>
<dbReference type="OrthoDB" id="3632853at2759"/>
<feature type="compositionally biased region" description="Low complexity" evidence="1">
    <location>
        <begin position="1"/>
        <end position="20"/>
    </location>
</feature>
<dbReference type="Gene3D" id="3.10.450.50">
    <property type="match status" value="1"/>
</dbReference>
<name>A0A6A6CHV2_ZASCE</name>
<dbReference type="RefSeq" id="XP_033666158.1">
    <property type="nucleotide sequence ID" value="XM_033813203.1"/>
</dbReference>
<dbReference type="Pfam" id="PF14534">
    <property type="entry name" value="DUF4440"/>
    <property type="match status" value="1"/>
</dbReference>
<dbReference type="InterPro" id="IPR027843">
    <property type="entry name" value="DUF4440"/>
</dbReference>
<dbReference type="AlphaFoldDB" id="A0A6A6CHV2"/>
<dbReference type="SUPFAM" id="SSF54427">
    <property type="entry name" value="NTF2-like"/>
    <property type="match status" value="1"/>
</dbReference>
<evidence type="ECO:0000313" key="3">
    <source>
        <dbReference type="EMBL" id="KAF2165269.1"/>
    </source>
</evidence>
<gene>
    <name evidence="3" type="ORF">M409DRAFT_56136</name>
</gene>
<dbReference type="InterPro" id="IPR032710">
    <property type="entry name" value="NTF2-like_dom_sf"/>
</dbReference>
<protein>
    <recommendedName>
        <fullName evidence="2">DUF4440 domain-containing protein</fullName>
    </recommendedName>
</protein>
<dbReference type="EMBL" id="ML993601">
    <property type="protein sequence ID" value="KAF2165269.1"/>
    <property type="molecule type" value="Genomic_DNA"/>
</dbReference>
<accession>A0A6A6CHV2</accession>
<dbReference type="Proteomes" id="UP000799537">
    <property type="component" value="Unassembled WGS sequence"/>
</dbReference>